<accession>A0AAV3QZ26</accession>
<evidence type="ECO:0000313" key="1">
    <source>
        <dbReference type="EMBL" id="GAA0169285.1"/>
    </source>
</evidence>
<comment type="caution">
    <text evidence="1">The sequence shown here is derived from an EMBL/GenBank/DDBJ whole genome shotgun (WGS) entry which is preliminary data.</text>
</comment>
<protein>
    <submittedName>
        <fullName evidence="1">Uncharacterized protein</fullName>
    </submittedName>
</protein>
<reference evidence="1 2" key="1">
    <citation type="submission" date="2024-01" db="EMBL/GenBank/DDBJ databases">
        <title>The complete chloroplast genome sequence of Lithospermum erythrorhizon: insights into the phylogenetic relationship among Boraginaceae species and the maternal lineages of purple gromwells.</title>
        <authorList>
            <person name="Okada T."/>
            <person name="Watanabe K."/>
        </authorList>
    </citation>
    <scope>NUCLEOTIDE SEQUENCE [LARGE SCALE GENOMIC DNA]</scope>
</reference>
<organism evidence="1 2">
    <name type="scientific">Lithospermum erythrorhizon</name>
    <name type="common">Purple gromwell</name>
    <name type="synonym">Lithospermum officinale var. erythrorhizon</name>
    <dbReference type="NCBI Taxonomy" id="34254"/>
    <lineage>
        <taxon>Eukaryota</taxon>
        <taxon>Viridiplantae</taxon>
        <taxon>Streptophyta</taxon>
        <taxon>Embryophyta</taxon>
        <taxon>Tracheophyta</taxon>
        <taxon>Spermatophyta</taxon>
        <taxon>Magnoliopsida</taxon>
        <taxon>eudicotyledons</taxon>
        <taxon>Gunneridae</taxon>
        <taxon>Pentapetalae</taxon>
        <taxon>asterids</taxon>
        <taxon>lamiids</taxon>
        <taxon>Boraginales</taxon>
        <taxon>Boraginaceae</taxon>
        <taxon>Boraginoideae</taxon>
        <taxon>Lithospermeae</taxon>
        <taxon>Lithospermum</taxon>
    </lineage>
</organism>
<gene>
    <name evidence="1" type="ORF">LIER_40732</name>
</gene>
<proteinExistence type="predicted"/>
<name>A0AAV3QZ26_LITER</name>
<dbReference type="Proteomes" id="UP001454036">
    <property type="component" value="Unassembled WGS sequence"/>
</dbReference>
<dbReference type="EMBL" id="BAABME010024001">
    <property type="protein sequence ID" value="GAA0169285.1"/>
    <property type="molecule type" value="Genomic_DNA"/>
</dbReference>
<dbReference type="AlphaFoldDB" id="A0AAV3QZ26"/>
<evidence type="ECO:0000313" key="2">
    <source>
        <dbReference type="Proteomes" id="UP001454036"/>
    </source>
</evidence>
<keyword evidence="2" id="KW-1185">Reference proteome</keyword>
<sequence length="73" mass="7734">MVFTALSFPRDNSSSAGVLSASVFTTLPPPSATFVGGVYPEITDFHVLESTDFKKAVILASNMDNSFHPIVGV</sequence>